<evidence type="ECO:0000259" key="1">
    <source>
        <dbReference type="Pfam" id="PF08242"/>
    </source>
</evidence>
<dbReference type="Pfam" id="PF08242">
    <property type="entry name" value="Methyltransf_12"/>
    <property type="match status" value="1"/>
</dbReference>
<dbReference type="SUPFAM" id="SSF53335">
    <property type="entry name" value="S-adenosyl-L-methionine-dependent methyltransferases"/>
    <property type="match status" value="1"/>
</dbReference>
<evidence type="ECO:0000313" key="3">
    <source>
        <dbReference type="Proteomes" id="UP001082703"/>
    </source>
</evidence>
<dbReference type="EMBL" id="JAPOHA010000003">
    <property type="protein sequence ID" value="MCY1713390.1"/>
    <property type="molecule type" value="Genomic_DNA"/>
</dbReference>
<dbReference type="InterPro" id="IPR013217">
    <property type="entry name" value="Methyltransf_12"/>
</dbReference>
<dbReference type="CDD" id="cd02440">
    <property type="entry name" value="AdoMet_MTases"/>
    <property type="match status" value="1"/>
</dbReference>
<name>A0ABT4BR75_9FIRM</name>
<comment type="caution">
    <text evidence="2">The sequence shown here is derived from an EMBL/GenBank/DDBJ whole genome shotgun (WGS) entry which is preliminary data.</text>
</comment>
<evidence type="ECO:0000313" key="2">
    <source>
        <dbReference type="EMBL" id="MCY1713390.1"/>
    </source>
</evidence>
<reference evidence="2 3" key="1">
    <citation type="submission" date="2022-11" db="EMBL/GenBank/DDBJ databases">
        <authorList>
            <person name="Caiyu Z."/>
        </authorList>
    </citation>
    <scope>NUCLEOTIDE SEQUENCE [LARGE SCALE GENOMIC DNA]</scope>
    <source>
        <strain evidence="2 3">YR-4</strain>
    </source>
</reference>
<feature type="domain" description="Methyltransferase type 12" evidence="1">
    <location>
        <begin position="433"/>
        <end position="543"/>
    </location>
</feature>
<keyword evidence="2" id="KW-0489">Methyltransferase</keyword>
<dbReference type="NCBIfam" id="NF005379">
    <property type="entry name" value="PRK06922.1"/>
    <property type="match status" value="1"/>
</dbReference>
<organism evidence="2 3">
    <name type="scientific">Caproiciproducens galactitolivorans</name>
    <dbReference type="NCBI Taxonomy" id="642589"/>
    <lineage>
        <taxon>Bacteria</taxon>
        <taxon>Bacillati</taxon>
        <taxon>Bacillota</taxon>
        <taxon>Clostridia</taxon>
        <taxon>Eubacteriales</taxon>
        <taxon>Acutalibacteraceae</taxon>
        <taxon>Caproiciproducens</taxon>
    </lineage>
</organism>
<dbReference type="Proteomes" id="UP001082703">
    <property type="component" value="Unassembled WGS sequence"/>
</dbReference>
<proteinExistence type="predicted"/>
<dbReference type="GO" id="GO:0008168">
    <property type="term" value="F:methyltransferase activity"/>
    <property type="evidence" value="ECO:0007669"/>
    <property type="project" value="UniProtKB-KW"/>
</dbReference>
<dbReference type="GO" id="GO:0032259">
    <property type="term" value="P:methylation"/>
    <property type="evidence" value="ECO:0007669"/>
    <property type="project" value="UniProtKB-KW"/>
</dbReference>
<dbReference type="InterPro" id="IPR029063">
    <property type="entry name" value="SAM-dependent_MTases_sf"/>
</dbReference>
<gene>
    <name evidence="2" type="ORF">OUY18_03855</name>
</gene>
<dbReference type="PANTHER" id="PTHR43591:SF24">
    <property type="entry name" value="2-METHOXY-6-POLYPRENYL-1,4-BENZOQUINOL METHYLASE, MITOCHONDRIAL"/>
    <property type="match status" value="1"/>
</dbReference>
<sequence length="688" mass="78810">MTALEAITRFQEGDLAILKNQRWLLYLAFTDQHRVNPERLNSMGQAKENYALQTVSRQLCLLKDLKLPDTQKAVLEEAIKWSEVAKGGLPHQRKQWIQSGYNLFVHNIGSAQIYKAECLRSGNFSPVVETLIKTHGLIGQTIRGEVNFSQNRPLYDLITNKQADKAELSTMLRAFNYCIIAAVDVNLWESVKATVFDKIDCVVNGRFDCELPVKERLRALRSSSIQAGEDFEKTYAQFSQNALGAEKFAALFEQCDLWYVEAALYDFSFEEFIKVFLLACRSLKDKKVSHLSFEKVMAGLYYDRNGKKYVNLYKKRIIEKYLAAYSVEDILNGTSHESPHIRHKIETVPQLDDTAFFVFEFSPAGERLIAFCMEAEKSGVLYEKSIIMLYDLFDLRKDAYDRFYEEENYLKTMNQSIDGKRVLLKYITGKSILDIGPGGGALMDLIEEQYPQAEVTGIDIAENVIRALRQKKQSEKKKWNVMQGDAFHLSGVLKPGDADTIIFCSIIHELFSYIETDGRKFNKATIAGALKSAFDVLSPGGRILIRDGIMTEPVSLKRRIRFASDEGMDFLKRYAHDFQGRSIQYESIGRNEVLMPVNDAMEFLYTYTWGEESYVHEINEQFGYFTPSEYCRFITETLGEQAKILECRHYLQDGYPLALSQKISFSDENGKRVQLPDSTCLIVIEKIN</sequence>
<keyword evidence="2" id="KW-0808">Transferase</keyword>
<keyword evidence="3" id="KW-1185">Reference proteome</keyword>
<dbReference type="RefSeq" id="WP_268057398.1">
    <property type="nucleotide sequence ID" value="NZ_JAPOHA010000003.1"/>
</dbReference>
<dbReference type="PANTHER" id="PTHR43591">
    <property type="entry name" value="METHYLTRANSFERASE"/>
    <property type="match status" value="1"/>
</dbReference>
<protein>
    <submittedName>
        <fullName evidence="2">Class I SAM-dependent methyltransferase</fullName>
        <ecNumber evidence="2">2.1.1.-</ecNumber>
    </submittedName>
</protein>
<dbReference type="EC" id="2.1.1.-" evidence="2"/>
<dbReference type="Gene3D" id="3.40.50.150">
    <property type="entry name" value="Vaccinia Virus protein VP39"/>
    <property type="match status" value="1"/>
</dbReference>
<accession>A0ABT4BR75</accession>